<dbReference type="PRINTS" id="PR00187">
    <property type="entry name" value="HAEMOCYANIN"/>
</dbReference>
<dbReference type="PANTHER" id="PTHR11511:SF4">
    <property type="entry name" value="PHENOLOXIDASE 2-RELATED"/>
    <property type="match status" value="1"/>
</dbReference>
<dbReference type="OrthoDB" id="8119704at2759"/>
<name>H9BNW7_CHEQU</name>
<dbReference type="Proteomes" id="UP001445076">
    <property type="component" value="Unassembled WGS sequence"/>
</dbReference>
<keyword evidence="4" id="KW-0186">Copper</keyword>
<gene>
    <name evidence="8" type="primary">proPO</name>
    <name evidence="9" type="ORF">OTU49_006766</name>
</gene>
<dbReference type="InterPro" id="IPR037020">
    <property type="entry name" value="Hemocyanin_C_sf"/>
</dbReference>
<feature type="compositionally biased region" description="Pro residues" evidence="6">
    <location>
        <begin position="536"/>
        <end position="548"/>
    </location>
</feature>
<dbReference type="SUPFAM" id="SSF81296">
    <property type="entry name" value="E set domains"/>
    <property type="match status" value="1"/>
</dbReference>
<dbReference type="GO" id="GO:0016491">
    <property type="term" value="F:oxidoreductase activity"/>
    <property type="evidence" value="ECO:0007669"/>
    <property type="project" value="InterPro"/>
</dbReference>
<dbReference type="InterPro" id="IPR036697">
    <property type="entry name" value="Hemocyanin_N_sf"/>
</dbReference>
<evidence type="ECO:0000256" key="6">
    <source>
        <dbReference type="SAM" id="MobiDB-lite"/>
    </source>
</evidence>
<evidence type="ECO:0000313" key="10">
    <source>
        <dbReference type="Proteomes" id="UP001445076"/>
    </source>
</evidence>
<dbReference type="SUPFAM" id="SSF48050">
    <property type="entry name" value="Hemocyanin, N-terminal domain"/>
    <property type="match status" value="1"/>
</dbReference>
<reference evidence="9 10" key="2">
    <citation type="journal article" date="2024" name="BMC Genomics">
        <title>Genome assembly of redclaw crayfish (Cherax quadricarinatus) provides insights into its immune adaptation and hypoxia tolerance.</title>
        <authorList>
            <person name="Liu Z."/>
            <person name="Zheng J."/>
            <person name="Li H."/>
            <person name="Fang K."/>
            <person name="Wang S."/>
            <person name="He J."/>
            <person name="Zhou D."/>
            <person name="Weng S."/>
            <person name="Chi M."/>
            <person name="Gu Z."/>
            <person name="He J."/>
            <person name="Li F."/>
            <person name="Wang M."/>
        </authorList>
    </citation>
    <scope>NUCLEOTIDE SEQUENCE [LARGE SCALE GENOMIC DNA]</scope>
    <source>
        <strain evidence="9">ZL_2023a</strain>
    </source>
</reference>
<evidence type="ECO:0000256" key="5">
    <source>
        <dbReference type="ARBA" id="ARBA00023157"/>
    </source>
</evidence>
<dbReference type="PANTHER" id="PTHR11511">
    <property type="entry name" value="LARVAL STORAGE PROTEIN/PHENOLOXIDASE"/>
    <property type="match status" value="1"/>
</dbReference>
<accession>H9BNW7</accession>
<evidence type="ECO:0000256" key="3">
    <source>
        <dbReference type="ARBA" id="ARBA00022723"/>
    </source>
</evidence>
<evidence type="ECO:0000256" key="4">
    <source>
        <dbReference type="ARBA" id="ARBA00023008"/>
    </source>
</evidence>
<reference evidence="9" key="3">
    <citation type="submission" date="2024-01" db="EMBL/GenBank/DDBJ databases">
        <authorList>
            <person name="He J."/>
            <person name="Wang M."/>
            <person name="Zheng J."/>
            <person name="Liu Z."/>
        </authorList>
    </citation>
    <scope>NUCLEOTIDE SEQUENCE</scope>
    <source>
        <strain evidence="9">ZL_2023a</strain>
        <tissue evidence="9">Muscle</tissue>
    </source>
</reference>
<protein>
    <submittedName>
        <fullName evidence="8">Prophenoloxidase</fullName>
    </submittedName>
</protein>
<dbReference type="PROSITE" id="PS00210">
    <property type="entry name" value="HEMOCYANIN_2"/>
    <property type="match status" value="1"/>
</dbReference>
<proteinExistence type="evidence at transcript level"/>
<dbReference type="InterPro" id="IPR013788">
    <property type="entry name" value="Hemocyanin/hexamerin"/>
</dbReference>
<evidence type="ECO:0000313" key="8">
    <source>
        <dbReference type="EMBL" id="AFD61667.1"/>
    </source>
</evidence>
<dbReference type="Gene3D" id="1.10.1280.10">
    <property type="entry name" value="Di-copper center containing domain from catechol oxidase"/>
    <property type="match status" value="1"/>
</dbReference>
<dbReference type="InterPro" id="IPR014756">
    <property type="entry name" value="Ig_E-set"/>
</dbReference>
<dbReference type="InterPro" id="IPR005204">
    <property type="entry name" value="Hemocyanin_N"/>
</dbReference>
<dbReference type="Gene3D" id="2.60.40.1520">
    <property type="entry name" value="Hemocyanin, C-terminal domain"/>
    <property type="match status" value="1"/>
</dbReference>
<dbReference type="FunFam" id="2.60.40.1520:FF:000001">
    <property type="entry name" value="Hemocyanin subunit 2"/>
    <property type="match status" value="1"/>
</dbReference>
<dbReference type="Pfam" id="PF00372">
    <property type="entry name" value="Hemocyanin_M"/>
    <property type="match status" value="1"/>
</dbReference>
<keyword evidence="2" id="KW-0964">Secreted</keyword>
<evidence type="ECO:0000256" key="1">
    <source>
        <dbReference type="ARBA" id="ARBA00004613"/>
    </source>
</evidence>
<keyword evidence="5" id="KW-1015">Disulfide bond</keyword>
<evidence type="ECO:0000256" key="2">
    <source>
        <dbReference type="ARBA" id="ARBA00022525"/>
    </source>
</evidence>
<dbReference type="SUPFAM" id="SSF48056">
    <property type="entry name" value="Di-copper centre-containing domain"/>
    <property type="match status" value="1"/>
</dbReference>
<feature type="domain" description="Tyrosinase copper-binding" evidence="7">
    <location>
        <begin position="370"/>
        <end position="381"/>
    </location>
</feature>
<feature type="region of interest" description="Disordered" evidence="6">
    <location>
        <begin position="525"/>
        <end position="548"/>
    </location>
</feature>
<organism evidence="8">
    <name type="scientific">Cherax quadricarinatus</name>
    <name type="common">Australian red claw crayfish</name>
    <dbReference type="NCBI Taxonomy" id="27406"/>
    <lineage>
        <taxon>Eukaryota</taxon>
        <taxon>Metazoa</taxon>
        <taxon>Ecdysozoa</taxon>
        <taxon>Arthropoda</taxon>
        <taxon>Crustacea</taxon>
        <taxon>Multicrustacea</taxon>
        <taxon>Malacostraca</taxon>
        <taxon>Eumalacostraca</taxon>
        <taxon>Eucarida</taxon>
        <taxon>Decapoda</taxon>
        <taxon>Pleocyemata</taxon>
        <taxon>Astacidea</taxon>
        <taxon>Parastacoidea</taxon>
        <taxon>Parastacidae</taxon>
        <taxon>Cherax</taxon>
    </lineage>
</organism>
<dbReference type="PROSITE" id="PS00498">
    <property type="entry name" value="TYROSINASE_2"/>
    <property type="match status" value="1"/>
</dbReference>
<evidence type="ECO:0000313" key="9">
    <source>
        <dbReference type="EMBL" id="KAK8733116.1"/>
    </source>
</evidence>
<dbReference type="InterPro" id="IPR005203">
    <property type="entry name" value="Hemocyanin_C"/>
</dbReference>
<reference evidence="8" key="1">
    <citation type="submission" date="2011-11" db="EMBL/GenBank/DDBJ databases">
        <title>Molecular cloning and characterization of cytosolic manganese superoxide dismutase and prophenoloxidase from the crayfish Cherax quadricarinatus.</title>
        <authorList>
            <person name="Liu Y.-T."/>
            <person name="Tsai J.-M."/>
        </authorList>
    </citation>
    <scope>NUCLEOTIDE SEQUENCE</scope>
</reference>
<dbReference type="EMBL" id="JARKIK010000055">
    <property type="protein sequence ID" value="KAK8733116.1"/>
    <property type="molecule type" value="Genomic_DNA"/>
</dbReference>
<dbReference type="Gene3D" id="1.20.1370.10">
    <property type="entry name" value="Hemocyanin, N-terminal domain"/>
    <property type="match status" value="1"/>
</dbReference>
<comment type="subcellular location">
    <subcellularLocation>
        <location evidence="1">Secreted</location>
    </subcellularLocation>
</comment>
<dbReference type="AlphaFoldDB" id="H9BNW7"/>
<keyword evidence="3" id="KW-0479">Metal-binding</keyword>
<keyword evidence="10" id="KW-1185">Reference proteome</keyword>
<evidence type="ECO:0000259" key="7">
    <source>
        <dbReference type="PROSITE" id="PS00498"/>
    </source>
</evidence>
<sequence>MAATDQTRILSLYEQVSYTSDTGGDVPTDRTGGLNLGTALNIPRGRVFSTFVQSHRRAAKDLCDVLMRTSSPIQLIELAGRLRDRLNENLFIYAVSFVILHKQEFRNLRLPSIVEVFPHKFVPAEELTKMQVTVNKLPPNQEAQLVIEYGPEFASTNLKPEHRVSYWREDYGINSHHWHWHLVYPAEMDVPGDRKGELFYYMHQQMVARYDMERLSVDLNRVEKLENWRVPISDGYFSKLTSNNSGRAWGTRQDDSLMKDFRRTDFGLEFIDITVMEIWMSRLMDAIHQGYMINRNGDRVPLSDNVTTGKLGIEILGDAFEADASLSPNALFYGDLHNLGHLMIAFTHDNDGAHKEEIGVMGDSATAMRDPVFYRWHKFVDGIFQEYKMTQPPYTLEDLSLPNVVVDKVGVLRDNQLNQLTTGWNLREFEASRGLDFNAPNPVMLRITHLDHAPFNYHIQVTNSGAAPKKVTVRIFIAPKHNVRGLEMSFMEQRLLWSEMDKFTETLKPGKNQIVRASKDSSITNPNEFTFRDLGPRPPPAADGSAPPPANNEFNFCGCGWPEHLLLPRGKPEGMTYQLFVMLTDYEKDKVEEPKGPRKCANAVSFCGILDAKYPDKRPMGFPFDRRPPPILNNEMVTSVADYASLGNISLTDITITFLNNQLKK</sequence>
<dbReference type="EMBL" id="JQ040507">
    <property type="protein sequence ID" value="AFD61667.1"/>
    <property type="molecule type" value="mRNA"/>
</dbReference>
<dbReference type="Pfam" id="PF03722">
    <property type="entry name" value="Hemocyanin_N"/>
    <property type="match status" value="1"/>
</dbReference>
<dbReference type="GO" id="GO:0046872">
    <property type="term" value="F:metal ion binding"/>
    <property type="evidence" value="ECO:0007669"/>
    <property type="project" value="UniProtKB-KW"/>
</dbReference>
<dbReference type="InterPro" id="IPR008922">
    <property type="entry name" value="Di-copper_centre_dom_sf"/>
</dbReference>
<dbReference type="InterPro" id="IPR000896">
    <property type="entry name" value="Hemocyanin/hexamerin_mid_dom"/>
</dbReference>
<dbReference type="InterPro" id="IPR002227">
    <property type="entry name" value="Tyrosinase_Cu-bd"/>
</dbReference>
<dbReference type="Pfam" id="PF03723">
    <property type="entry name" value="Hemocyanin_C"/>
    <property type="match status" value="1"/>
</dbReference>
<dbReference type="GO" id="GO:0005576">
    <property type="term" value="C:extracellular region"/>
    <property type="evidence" value="ECO:0007669"/>
    <property type="project" value="UniProtKB-SubCell"/>
</dbReference>